<proteinExistence type="predicted"/>
<reference evidence="3 4" key="1">
    <citation type="submission" date="2022-11" db="EMBL/GenBank/DDBJ databases">
        <title>Draft genome sequence of Saccharopolyspora sp. WRP15-2 isolated from rhizosphere soils of wild rice in Thailand.</title>
        <authorList>
            <person name="Duangmal K."/>
            <person name="Kammanee S."/>
            <person name="Muangham S."/>
        </authorList>
    </citation>
    <scope>NUCLEOTIDE SEQUENCE [LARGE SCALE GENOMIC DNA]</scope>
    <source>
        <strain evidence="3 4">WRP15-2</strain>
    </source>
</reference>
<dbReference type="SUPFAM" id="SSF49879">
    <property type="entry name" value="SMAD/FHA domain"/>
    <property type="match status" value="1"/>
</dbReference>
<dbReference type="InterPro" id="IPR000253">
    <property type="entry name" value="FHA_dom"/>
</dbReference>
<dbReference type="Proteomes" id="UP001210380">
    <property type="component" value="Unassembled WGS sequence"/>
</dbReference>
<accession>A0ABT4V4B4</accession>
<dbReference type="Gene3D" id="2.60.200.20">
    <property type="match status" value="1"/>
</dbReference>
<keyword evidence="4" id="KW-1185">Reference proteome</keyword>
<dbReference type="InterPro" id="IPR008984">
    <property type="entry name" value="SMAD_FHA_dom_sf"/>
</dbReference>
<evidence type="ECO:0000259" key="2">
    <source>
        <dbReference type="PROSITE" id="PS50006"/>
    </source>
</evidence>
<dbReference type="Pfam" id="PF00498">
    <property type="entry name" value="FHA"/>
    <property type="match status" value="1"/>
</dbReference>
<name>A0ABT4V4B4_9PSEU</name>
<evidence type="ECO:0000256" key="1">
    <source>
        <dbReference type="ARBA" id="ARBA00022553"/>
    </source>
</evidence>
<sequence length="127" mass="13991">MSIPHPSREPSPGARRAQLIYTRGPDAGTGFEVEPPCVLGRDRGCDAILDDPTVSRFHAEVLLIGDRYVLADVGSLNGTYVNGRPVDRAELADGDVVWIGNFHLRFHLTSQHQSIQDTSPRDADQER</sequence>
<gene>
    <name evidence="3" type="ORF">OU415_25455</name>
</gene>
<organism evidence="3 4">
    <name type="scientific">Saccharopolyspora oryzae</name>
    <dbReference type="NCBI Taxonomy" id="2997343"/>
    <lineage>
        <taxon>Bacteria</taxon>
        <taxon>Bacillati</taxon>
        <taxon>Actinomycetota</taxon>
        <taxon>Actinomycetes</taxon>
        <taxon>Pseudonocardiales</taxon>
        <taxon>Pseudonocardiaceae</taxon>
        <taxon>Saccharopolyspora</taxon>
    </lineage>
</organism>
<evidence type="ECO:0000313" key="3">
    <source>
        <dbReference type="EMBL" id="MDA3628804.1"/>
    </source>
</evidence>
<dbReference type="InterPro" id="IPR050923">
    <property type="entry name" value="Cell_Proc_Reg/RNA_Proc"/>
</dbReference>
<dbReference type="EMBL" id="JAQGLA010000053">
    <property type="protein sequence ID" value="MDA3628804.1"/>
    <property type="molecule type" value="Genomic_DNA"/>
</dbReference>
<dbReference type="CDD" id="cd00060">
    <property type="entry name" value="FHA"/>
    <property type="match status" value="1"/>
</dbReference>
<feature type="domain" description="FHA" evidence="2">
    <location>
        <begin position="37"/>
        <end position="86"/>
    </location>
</feature>
<evidence type="ECO:0000313" key="4">
    <source>
        <dbReference type="Proteomes" id="UP001210380"/>
    </source>
</evidence>
<comment type="caution">
    <text evidence="3">The sequence shown here is derived from an EMBL/GenBank/DDBJ whole genome shotgun (WGS) entry which is preliminary data.</text>
</comment>
<dbReference type="PANTHER" id="PTHR23308">
    <property type="entry name" value="NUCLEAR INHIBITOR OF PROTEIN PHOSPHATASE-1"/>
    <property type="match status" value="1"/>
</dbReference>
<dbReference type="RefSeq" id="WP_270951724.1">
    <property type="nucleotide sequence ID" value="NZ_JAQGLA010000053.1"/>
</dbReference>
<dbReference type="SMART" id="SM00240">
    <property type="entry name" value="FHA"/>
    <property type="match status" value="1"/>
</dbReference>
<keyword evidence="1" id="KW-0597">Phosphoprotein</keyword>
<protein>
    <submittedName>
        <fullName evidence="3">FHA domain-containing protein</fullName>
    </submittedName>
</protein>
<dbReference type="PROSITE" id="PS50006">
    <property type="entry name" value="FHA_DOMAIN"/>
    <property type="match status" value="1"/>
</dbReference>